<dbReference type="Gene3D" id="3.40.50.1000">
    <property type="entry name" value="HAD superfamily/HAD-like"/>
    <property type="match status" value="1"/>
</dbReference>
<name>A0A9N9IAA2_9GLOM</name>
<dbReference type="Gene3D" id="3.10.590.10">
    <property type="entry name" value="ph1033 like domains"/>
    <property type="match status" value="1"/>
</dbReference>
<evidence type="ECO:0000259" key="5">
    <source>
        <dbReference type="PROSITE" id="PS50882"/>
    </source>
</evidence>
<comment type="caution">
    <text evidence="6">The sequence shown here is derived from an EMBL/GenBank/DDBJ whole genome shotgun (WGS) entry which is preliminary data.</text>
</comment>
<feature type="domain" description="YTH" evidence="5">
    <location>
        <begin position="247"/>
        <end position="386"/>
    </location>
</feature>
<dbReference type="Pfam" id="PF04146">
    <property type="entry name" value="YTH"/>
    <property type="match status" value="1"/>
</dbReference>
<comment type="catalytic activity">
    <reaction evidence="1">
        <text>a ribonucleoside 5'-phosphate + H2O = a ribonucleoside + phosphate</text>
        <dbReference type="Rhea" id="RHEA:12484"/>
        <dbReference type="ChEBI" id="CHEBI:15377"/>
        <dbReference type="ChEBI" id="CHEBI:18254"/>
        <dbReference type="ChEBI" id="CHEBI:43474"/>
        <dbReference type="ChEBI" id="CHEBI:58043"/>
        <dbReference type="EC" id="3.1.3.5"/>
    </reaction>
</comment>
<dbReference type="EC" id="3.1.3.5" evidence="3"/>
<dbReference type="InterPro" id="IPR006434">
    <property type="entry name" value="Pyrimidine_nucleotidase_eu"/>
</dbReference>
<dbReference type="GO" id="GO:0003729">
    <property type="term" value="F:mRNA binding"/>
    <property type="evidence" value="ECO:0007669"/>
    <property type="project" value="TreeGrafter"/>
</dbReference>
<accession>A0A9N9IAA2</accession>
<feature type="non-terminal residue" evidence="6">
    <location>
        <position position="422"/>
    </location>
</feature>
<evidence type="ECO:0000313" key="7">
    <source>
        <dbReference type="Proteomes" id="UP000789405"/>
    </source>
</evidence>
<dbReference type="GO" id="GO:0000287">
    <property type="term" value="F:magnesium ion binding"/>
    <property type="evidence" value="ECO:0007669"/>
    <property type="project" value="InterPro"/>
</dbReference>
<dbReference type="PANTHER" id="PTHR12357:SF89">
    <property type="entry name" value="YTH DOMAIN-CONTAINING FAMILY PROTEIN"/>
    <property type="match status" value="1"/>
</dbReference>
<reference evidence="6" key="1">
    <citation type="submission" date="2021-06" db="EMBL/GenBank/DDBJ databases">
        <authorList>
            <person name="Kallberg Y."/>
            <person name="Tangrot J."/>
            <person name="Rosling A."/>
        </authorList>
    </citation>
    <scope>NUCLEOTIDE SEQUENCE</scope>
    <source>
        <strain evidence="6">MA453B</strain>
    </source>
</reference>
<dbReference type="CDD" id="cd21134">
    <property type="entry name" value="YTH"/>
    <property type="match status" value="1"/>
</dbReference>
<sequence length="422" mass="48350">MTRYFAPNRERNPDSYNILSSSSRLTEEKDVKDMVTETPVELRPGLDVLIRKCKDNNIPFLIFSAGIANVIEEVLTTRNLYHRNNMHIISNQMGFNSETGICDHFKVPLIHIFNKSEIIIKNSPYYTTIKNRGNVILLGDSIGDIHMADGIQHNICLTVGFLNHNVEDYINTYLETFDIVVVDDGPMDTIAFQNVIYKTTRKYPTVSPASNIYANKGNQSTSLSAIYRLPSWSTIFSSTSKHANDNSIISTRGFNPKTFNCKPPNYEIWTSTEISNRRLDKAFWDKADKGPIYLFFSVNASYVNGRFCGMAEMLTPVDYTSSYSVLEKDKGWGWGVIKVKWIFVKDIPNGQLRHIRVGNNENKPITNSRDTQELYSEPGRNMVKIFFDYRSKTSILNDSKFYDKRQVKMQRLIAQQRSASPE</sequence>
<organism evidence="6 7">
    <name type="scientific">Dentiscutata erythropus</name>
    <dbReference type="NCBI Taxonomy" id="1348616"/>
    <lineage>
        <taxon>Eukaryota</taxon>
        <taxon>Fungi</taxon>
        <taxon>Fungi incertae sedis</taxon>
        <taxon>Mucoromycota</taxon>
        <taxon>Glomeromycotina</taxon>
        <taxon>Glomeromycetes</taxon>
        <taxon>Diversisporales</taxon>
        <taxon>Gigasporaceae</taxon>
        <taxon>Dentiscutata</taxon>
    </lineage>
</organism>
<evidence type="ECO:0000313" key="6">
    <source>
        <dbReference type="EMBL" id="CAG8726654.1"/>
    </source>
</evidence>
<evidence type="ECO:0000256" key="4">
    <source>
        <dbReference type="ARBA" id="ARBA00023080"/>
    </source>
</evidence>
<dbReference type="EMBL" id="CAJVPY010011391">
    <property type="protein sequence ID" value="CAG8726654.1"/>
    <property type="molecule type" value="Genomic_DNA"/>
</dbReference>
<evidence type="ECO:0000256" key="1">
    <source>
        <dbReference type="ARBA" id="ARBA00000815"/>
    </source>
</evidence>
<dbReference type="GO" id="GO:0009117">
    <property type="term" value="P:nucleotide metabolic process"/>
    <property type="evidence" value="ECO:0007669"/>
    <property type="project" value="UniProtKB-KW"/>
</dbReference>
<dbReference type="AlphaFoldDB" id="A0A9N9IAA2"/>
<evidence type="ECO:0000256" key="3">
    <source>
        <dbReference type="ARBA" id="ARBA00012643"/>
    </source>
</evidence>
<dbReference type="SUPFAM" id="SSF56784">
    <property type="entry name" value="HAD-like"/>
    <property type="match status" value="1"/>
</dbReference>
<keyword evidence="7" id="KW-1185">Reference proteome</keyword>
<protein>
    <recommendedName>
        <fullName evidence="3">5'-nucleotidase</fullName>
        <ecNumber evidence="3">3.1.3.5</ecNumber>
    </recommendedName>
</protein>
<keyword evidence="4" id="KW-0546">Nucleotide metabolism</keyword>
<dbReference type="GO" id="GO:1990247">
    <property type="term" value="F:N6-methyladenosine-containing RNA reader activity"/>
    <property type="evidence" value="ECO:0007669"/>
    <property type="project" value="TreeGrafter"/>
</dbReference>
<gene>
    <name evidence="6" type="ORF">DERYTH_LOCUS14770</name>
</gene>
<dbReference type="InterPro" id="IPR036412">
    <property type="entry name" value="HAD-like_sf"/>
</dbReference>
<dbReference type="GO" id="GO:0005737">
    <property type="term" value="C:cytoplasm"/>
    <property type="evidence" value="ECO:0007669"/>
    <property type="project" value="InterPro"/>
</dbReference>
<dbReference type="Proteomes" id="UP000789405">
    <property type="component" value="Unassembled WGS sequence"/>
</dbReference>
<comment type="similarity">
    <text evidence="2">Belongs to the pyrimidine 5'-nucleotidase family.</text>
</comment>
<dbReference type="PANTHER" id="PTHR12357">
    <property type="entry name" value="YTH YT521-B HOMOLOGY DOMAIN-CONTAINING"/>
    <property type="match status" value="1"/>
</dbReference>
<dbReference type="OrthoDB" id="306690at2759"/>
<dbReference type="InterPro" id="IPR007275">
    <property type="entry name" value="YTH_domain"/>
</dbReference>
<dbReference type="InterPro" id="IPR023214">
    <property type="entry name" value="HAD_sf"/>
</dbReference>
<dbReference type="GO" id="GO:0008253">
    <property type="term" value="F:5'-nucleotidase activity"/>
    <property type="evidence" value="ECO:0007669"/>
    <property type="project" value="UniProtKB-EC"/>
</dbReference>
<proteinExistence type="inferred from homology"/>
<dbReference type="Pfam" id="PF05822">
    <property type="entry name" value="UMPH-1"/>
    <property type="match status" value="1"/>
</dbReference>
<dbReference type="GO" id="GO:0061157">
    <property type="term" value="P:mRNA destabilization"/>
    <property type="evidence" value="ECO:0007669"/>
    <property type="project" value="TreeGrafter"/>
</dbReference>
<evidence type="ECO:0000256" key="2">
    <source>
        <dbReference type="ARBA" id="ARBA00008389"/>
    </source>
</evidence>
<dbReference type="PROSITE" id="PS50882">
    <property type="entry name" value="YTH"/>
    <property type="match status" value="1"/>
</dbReference>
<dbReference type="InterPro" id="IPR045168">
    <property type="entry name" value="YTH_prot"/>
</dbReference>